<keyword evidence="3 9" id="KW-0813">Transport</keyword>
<dbReference type="InterPro" id="IPR002490">
    <property type="entry name" value="V-ATPase_116kDa_su"/>
</dbReference>
<feature type="transmembrane region" description="Helical" evidence="9">
    <location>
        <begin position="461"/>
        <end position="486"/>
    </location>
</feature>
<evidence type="ECO:0000256" key="2">
    <source>
        <dbReference type="ARBA" id="ARBA00009904"/>
    </source>
</evidence>
<accession>A0A921ZI76</accession>
<reference evidence="10" key="1">
    <citation type="journal article" date="2016" name="Insect Biochem. Mol. Biol.">
        <title>Multifaceted biological insights from a draft genome sequence of the tobacco hornworm moth, Manduca sexta.</title>
        <authorList>
            <person name="Kanost M.R."/>
            <person name="Arrese E.L."/>
            <person name="Cao X."/>
            <person name="Chen Y.R."/>
            <person name="Chellapilla S."/>
            <person name="Goldsmith M.R."/>
            <person name="Grosse-Wilde E."/>
            <person name="Heckel D.G."/>
            <person name="Herndon N."/>
            <person name="Jiang H."/>
            <person name="Papanicolaou A."/>
            <person name="Qu J."/>
            <person name="Soulages J.L."/>
            <person name="Vogel H."/>
            <person name="Walters J."/>
            <person name="Waterhouse R.M."/>
            <person name="Ahn S.J."/>
            <person name="Almeida F.C."/>
            <person name="An C."/>
            <person name="Aqrawi P."/>
            <person name="Bretschneider A."/>
            <person name="Bryant W.B."/>
            <person name="Bucks S."/>
            <person name="Chao H."/>
            <person name="Chevignon G."/>
            <person name="Christen J.M."/>
            <person name="Clarke D.F."/>
            <person name="Dittmer N.T."/>
            <person name="Ferguson L.C.F."/>
            <person name="Garavelou S."/>
            <person name="Gordon K.H.J."/>
            <person name="Gunaratna R.T."/>
            <person name="Han Y."/>
            <person name="Hauser F."/>
            <person name="He Y."/>
            <person name="Heidel-Fischer H."/>
            <person name="Hirsh A."/>
            <person name="Hu Y."/>
            <person name="Jiang H."/>
            <person name="Kalra D."/>
            <person name="Klinner C."/>
            <person name="Konig C."/>
            <person name="Kovar C."/>
            <person name="Kroll A.R."/>
            <person name="Kuwar S.S."/>
            <person name="Lee S.L."/>
            <person name="Lehman R."/>
            <person name="Li K."/>
            <person name="Li Z."/>
            <person name="Liang H."/>
            <person name="Lovelace S."/>
            <person name="Lu Z."/>
            <person name="Mansfield J.H."/>
            <person name="McCulloch K.J."/>
            <person name="Mathew T."/>
            <person name="Morton B."/>
            <person name="Muzny D.M."/>
            <person name="Neunemann D."/>
            <person name="Ongeri F."/>
            <person name="Pauchet Y."/>
            <person name="Pu L.L."/>
            <person name="Pyrousis I."/>
            <person name="Rao X.J."/>
            <person name="Redding A."/>
            <person name="Roesel C."/>
            <person name="Sanchez-Gracia A."/>
            <person name="Schaack S."/>
            <person name="Shukla A."/>
            <person name="Tetreau G."/>
            <person name="Wang Y."/>
            <person name="Xiong G.H."/>
            <person name="Traut W."/>
            <person name="Walsh T.K."/>
            <person name="Worley K.C."/>
            <person name="Wu D."/>
            <person name="Wu W."/>
            <person name="Wu Y.Q."/>
            <person name="Zhang X."/>
            <person name="Zou Z."/>
            <person name="Zucker H."/>
            <person name="Briscoe A.D."/>
            <person name="Burmester T."/>
            <person name="Clem R.J."/>
            <person name="Feyereisen R."/>
            <person name="Grimmelikhuijzen C.J.P."/>
            <person name="Hamodrakas S.J."/>
            <person name="Hansson B.S."/>
            <person name="Huguet E."/>
            <person name="Jermiin L.S."/>
            <person name="Lan Q."/>
            <person name="Lehman H.K."/>
            <person name="Lorenzen M."/>
            <person name="Merzendorfer H."/>
            <person name="Michalopoulos I."/>
            <person name="Morton D.B."/>
            <person name="Muthukrishnan S."/>
            <person name="Oakeshott J.G."/>
            <person name="Palmer W."/>
            <person name="Park Y."/>
            <person name="Passarelli A.L."/>
            <person name="Rozas J."/>
            <person name="Schwartz L.M."/>
            <person name="Smith W."/>
            <person name="Southgate A."/>
            <person name="Vilcinskas A."/>
            <person name="Vogt R."/>
            <person name="Wang P."/>
            <person name="Werren J."/>
            <person name="Yu X.Q."/>
            <person name="Zhou J.J."/>
            <person name="Brown S.J."/>
            <person name="Scherer S.E."/>
            <person name="Richards S."/>
            <person name="Blissard G.W."/>
        </authorList>
    </citation>
    <scope>NUCLEOTIDE SEQUENCE</scope>
</reference>
<name>A0A921ZI76_MANSE</name>
<feature type="transmembrane region" description="Helical" evidence="9">
    <location>
        <begin position="571"/>
        <end position="592"/>
    </location>
</feature>
<evidence type="ECO:0000313" key="10">
    <source>
        <dbReference type="EMBL" id="KAG6457958.1"/>
    </source>
</evidence>
<evidence type="ECO:0000256" key="9">
    <source>
        <dbReference type="RuleBase" id="RU361189"/>
    </source>
</evidence>
<keyword evidence="8 9" id="KW-0472">Membrane</keyword>
<dbReference type="GO" id="GO:0051117">
    <property type="term" value="F:ATPase binding"/>
    <property type="evidence" value="ECO:0007669"/>
    <property type="project" value="TreeGrafter"/>
</dbReference>
<feature type="transmembrane region" description="Helical" evidence="9">
    <location>
        <begin position="507"/>
        <end position="529"/>
    </location>
</feature>
<evidence type="ECO:0000256" key="6">
    <source>
        <dbReference type="ARBA" id="ARBA00022989"/>
    </source>
</evidence>
<dbReference type="GO" id="GO:0007035">
    <property type="term" value="P:vacuolar acidification"/>
    <property type="evidence" value="ECO:0007669"/>
    <property type="project" value="TreeGrafter"/>
</dbReference>
<keyword evidence="6 9" id="KW-1133">Transmembrane helix</keyword>
<evidence type="ECO:0000256" key="3">
    <source>
        <dbReference type="ARBA" id="ARBA00022448"/>
    </source>
</evidence>
<proteinExistence type="inferred from homology"/>
<dbReference type="GO" id="GO:0005886">
    <property type="term" value="C:plasma membrane"/>
    <property type="evidence" value="ECO:0007669"/>
    <property type="project" value="TreeGrafter"/>
</dbReference>
<keyword evidence="11" id="KW-1185">Reference proteome</keyword>
<keyword evidence="4 9" id="KW-0812">Transmembrane</keyword>
<feature type="transmembrane region" description="Helical" evidence="9">
    <location>
        <begin position="598"/>
        <end position="621"/>
    </location>
</feature>
<evidence type="ECO:0000256" key="8">
    <source>
        <dbReference type="ARBA" id="ARBA00023136"/>
    </source>
</evidence>
<evidence type="ECO:0000256" key="4">
    <source>
        <dbReference type="ARBA" id="ARBA00022692"/>
    </source>
</evidence>
<dbReference type="PANTHER" id="PTHR11629">
    <property type="entry name" value="VACUOLAR PROTON ATPASES"/>
    <property type="match status" value="1"/>
</dbReference>
<comment type="subcellular location">
    <subcellularLocation>
        <location evidence="1">Membrane</location>
        <topology evidence="1">Multi-pass membrane protein</topology>
    </subcellularLocation>
</comment>
<reference evidence="10" key="2">
    <citation type="submission" date="2020-12" db="EMBL/GenBank/DDBJ databases">
        <authorList>
            <person name="Kanost M."/>
        </authorList>
    </citation>
    <scope>NUCLEOTIDE SEQUENCE</scope>
</reference>
<dbReference type="EMBL" id="JH668564">
    <property type="protein sequence ID" value="KAG6457958.1"/>
    <property type="molecule type" value="Genomic_DNA"/>
</dbReference>
<dbReference type="Proteomes" id="UP000791440">
    <property type="component" value="Unassembled WGS sequence"/>
</dbReference>
<keyword evidence="5 9" id="KW-0375">Hydrogen ion transport</keyword>
<keyword evidence="7 9" id="KW-0406">Ion transport</keyword>
<dbReference type="PIRSF" id="PIRSF001293">
    <property type="entry name" value="ATP6V0A1"/>
    <property type="match status" value="1"/>
</dbReference>
<dbReference type="PANTHER" id="PTHR11629:SF61">
    <property type="entry name" value="V-TYPE PROTON ATPASE SUBUNIT A"/>
    <property type="match status" value="1"/>
</dbReference>
<evidence type="ECO:0000256" key="1">
    <source>
        <dbReference type="ARBA" id="ARBA00004141"/>
    </source>
</evidence>
<comment type="function">
    <text evidence="9">Essential component of the vacuolar proton pump (V-ATPase), a multimeric enzyme that catalyzes the translocation of protons across the membranes. Required for assembly and activity of the V-ATPase.</text>
</comment>
<evidence type="ECO:0000313" key="11">
    <source>
        <dbReference type="Proteomes" id="UP000791440"/>
    </source>
</evidence>
<protein>
    <recommendedName>
        <fullName evidence="9">V-type proton ATPase subunit a</fullName>
    </recommendedName>
</protein>
<sequence>MLRSDHMAFCDLYLQPEAAFEIISQLGEISCVQFLDSAPDSQSFQKTYITEVSRCAEMERKLRYMEAEMGKDNIYIPELDQEPKAMQPNEMLAFENMFEKWENDISQMAEYHVSLMKNYLEMNEMYYMLSHIGPMLGNAELTESWFFKKTTEGVGPIGIGGRLAVMTGVVRRAKCFHFEMMLWRISRGNIYYRQAARDTILQDPFTGQEIRKVAFVAICQGEQLASRMEKVFSGFGVNSYPCPQTEHERNVMLHRLDVRLTDLEETNHTGQARCHGNVGIALHCNVISRVYSERMLACERNSCRLALTDHSQSVGIMEIELKEAGTMLSTGIHLWSVEVLNQTKHHRCKALRTVGKQWRSWVIQVKKAKAIYHTMNMFNMDVTKKCLIGQCWVPSLDVKRVQDILEYCTQVVDTNVPSFMYKTVSKAVPPTFYRTNKFTNGFQVLIRAYGESAYRELNPGLYAVVTFPFLFAVMFGDVGHSIIILSMALWMVRKEKQFMSKKSDNEIWNIIFGGRYVLLLLGVFSFFTGFVYNDYFGRGLVLSHSYWYNTYTELSKNKVMIDNSIKMKLSIIIGVVHMIFGLVLSVFNHIYFKRYYLIYLQFIPQILFLTCLFFWLVILIYLKWFKYNPKGSIKLGSSCAPPILILFIDMFLFVETKAGDDDCEPYMFASQQMVQNVLMIIALLCIPVLLFGNPVYKYLYNKRMREDILKKRSPFRRYQYSKSDKIQSLEIQEEVAQYMVAFPDLMIIQGVHTIEFILGTISHTASYLRLWALSIAHAQLTDMLWVMLLSKLGLREHTALGFIHVTVIFAAWATFTITIMVVMEGLSAFLHTLRLHWVEFMSKFYISDGIPFQPFCFQTIFSKESEKIEGARHNVRKFRDVHN</sequence>
<dbReference type="InterPro" id="IPR026028">
    <property type="entry name" value="V-type_ATPase_116kDa_su_euka"/>
</dbReference>
<dbReference type="GO" id="GO:0046961">
    <property type="term" value="F:proton-transporting ATPase activity, rotational mechanism"/>
    <property type="evidence" value="ECO:0007669"/>
    <property type="project" value="InterPro"/>
</dbReference>
<feature type="transmembrane region" description="Helical" evidence="9">
    <location>
        <begin position="674"/>
        <end position="696"/>
    </location>
</feature>
<evidence type="ECO:0000256" key="7">
    <source>
        <dbReference type="ARBA" id="ARBA00023065"/>
    </source>
</evidence>
<comment type="similarity">
    <text evidence="2 9">Belongs to the V-ATPase 116 kDa subunit family.</text>
</comment>
<dbReference type="Pfam" id="PF01496">
    <property type="entry name" value="V_ATPase_I"/>
    <property type="match status" value="3"/>
</dbReference>
<dbReference type="GO" id="GO:0033179">
    <property type="term" value="C:proton-transporting V-type ATPase, V0 domain"/>
    <property type="evidence" value="ECO:0007669"/>
    <property type="project" value="InterPro"/>
</dbReference>
<evidence type="ECO:0000256" key="5">
    <source>
        <dbReference type="ARBA" id="ARBA00022781"/>
    </source>
</evidence>
<dbReference type="GO" id="GO:0016471">
    <property type="term" value="C:vacuolar proton-transporting V-type ATPase complex"/>
    <property type="evidence" value="ECO:0007669"/>
    <property type="project" value="TreeGrafter"/>
</dbReference>
<feature type="transmembrane region" description="Helical" evidence="9">
    <location>
        <begin position="801"/>
        <end position="823"/>
    </location>
</feature>
<comment type="caution">
    <text evidence="10">The sequence shown here is derived from an EMBL/GenBank/DDBJ whole genome shotgun (WGS) entry which is preliminary data.</text>
</comment>
<organism evidence="10 11">
    <name type="scientific">Manduca sexta</name>
    <name type="common">Tobacco hawkmoth</name>
    <name type="synonym">Tobacco hornworm</name>
    <dbReference type="NCBI Taxonomy" id="7130"/>
    <lineage>
        <taxon>Eukaryota</taxon>
        <taxon>Metazoa</taxon>
        <taxon>Ecdysozoa</taxon>
        <taxon>Arthropoda</taxon>
        <taxon>Hexapoda</taxon>
        <taxon>Insecta</taxon>
        <taxon>Pterygota</taxon>
        <taxon>Neoptera</taxon>
        <taxon>Endopterygota</taxon>
        <taxon>Lepidoptera</taxon>
        <taxon>Glossata</taxon>
        <taxon>Ditrysia</taxon>
        <taxon>Bombycoidea</taxon>
        <taxon>Sphingidae</taxon>
        <taxon>Sphinginae</taxon>
        <taxon>Sphingini</taxon>
        <taxon>Manduca</taxon>
    </lineage>
</organism>
<dbReference type="AlphaFoldDB" id="A0A921ZI76"/>
<gene>
    <name evidence="10" type="ORF">O3G_MSEX010586</name>
</gene>